<protein>
    <recommendedName>
        <fullName evidence="10">Sensory/regulatory protein RpfC</fullName>
        <ecNumber evidence="2">2.7.13.3</ecNumber>
    </recommendedName>
</protein>
<keyword evidence="4" id="KW-0808">Transferase</keyword>
<dbReference type="GO" id="GO:0005524">
    <property type="term" value="F:ATP binding"/>
    <property type="evidence" value="ECO:0007669"/>
    <property type="project" value="UniProtKB-KW"/>
</dbReference>
<evidence type="ECO:0000256" key="10">
    <source>
        <dbReference type="ARBA" id="ARBA00068150"/>
    </source>
</evidence>
<keyword evidence="12" id="KW-0812">Transmembrane</keyword>
<dbReference type="SMART" id="SM00448">
    <property type="entry name" value="REC"/>
    <property type="match status" value="1"/>
</dbReference>
<evidence type="ECO:0000256" key="6">
    <source>
        <dbReference type="ARBA" id="ARBA00022777"/>
    </source>
</evidence>
<dbReference type="InterPro" id="IPR003661">
    <property type="entry name" value="HisK_dim/P_dom"/>
</dbReference>
<evidence type="ECO:0000256" key="7">
    <source>
        <dbReference type="ARBA" id="ARBA00022840"/>
    </source>
</evidence>
<dbReference type="Gene3D" id="3.40.190.10">
    <property type="entry name" value="Periplasmic binding protein-like II"/>
    <property type="match status" value="2"/>
</dbReference>
<feature type="domain" description="Histidine kinase" evidence="14">
    <location>
        <begin position="731"/>
        <end position="953"/>
    </location>
</feature>
<evidence type="ECO:0000256" key="11">
    <source>
        <dbReference type="PROSITE-ProRule" id="PRU00169"/>
    </source>
</evidence>
<evidence type="ECO:0000256" key="4">
    <source>
        <dbReference type="ARBA" id="ARBA00022679"/>
    </source>
</evidence>
<dbReference type="Pfam" id="PF02518">
    <property type="entry name" value="HATPase_c"/>
    <property type="match status" value="1"/>
</dbReference>
<evidence type="ECO:0000256" key="3">
    <source>
        <dbReference type="ARBA" id="ARBA00022553"/>
    </source>
</evidence>
<keyword evidence="7" id="KW-0067">ATP-binding</keyword>
<dbReference type="Gene3D" id="3.30.450.20">
    <property type="entry name" value="PAS domain"/>
    <property type="match status" value="2"/>
</dbReference>
<dbReference type="InterPro" id="IPR000014">
    <property type="entry name" value="PAS"/>
</dbReference>
<gene>
    <name evidence="18" type="ordered locus">Daes_2655</name>
</gene>
<keyword evidence="5" id="KW-0547">Nucleotide-binding</keyword>
<dbReference type="PROSITE" id="PS50113">
    <property type="entry name" value="PAC"/>
    <property type="match status" value="1"/>
</dbReference>
<evidence type="ECO:0000256" key="9">
    <source>
        <dbReference type="ARBA" id="ARBA00064003"/>
    </source>
</evidence>
<dbReference type="Gene3D" id="3.40.50.2300">
    <property type="match status" value="1"/>
</dbReference>
<comment type="subunit">
    <text evidence="9">At low DSF concentrations, interacts with RpfF.</text>
</comment>
<dbReference type="PRINTS" id="PR00344">
    <property type="entry name" value="BCTRLSENSOR"/>
</dbReference>
<feature type="domain" description="Response regulatory" evidence="15">
    <location>
        <begin position="975"/>
        <end position="1094"/>
    </location>
</feature>
<dbReference type="KEGG" id="das:Daes_2655"/>
<dbReference type="EC" id="2.7.13.3" evidence="2"/>
<dbReference type="OrthoDB" id="9816309at2"/>
<feature type="domain" description="PAS" evidence="16">
    <location>
        <begin position="455"/>
        <end position="499"/>
    </location>
</feature>
<dbReference type="InterPro" id="IPR036097">
    <property type="entry name" value="HisK_dim/P_sf"/>
</dbReference>
<dbReference type="RefSeq" id="WP_013515557.1">
    <property type="nucleotide sequence ID" value="NC_014844.1"/>
</dbReference>
<feature type="domain" description="PAC" evidence="17">
    <location>
        <begin position="503"/>
        <end position="556"/>
    </location>
</feature>
<dbReference type="CDD" id="cd17546">
    <property type="entry name" value="REC_hyHK_CKI1_RcsC-like"/>
    <property type="match status" value="1"/>
</dbReference>
<sequence length="1100" mass="120749" precursor="true">MKPRIAFAAALLCLTFFSALPAQGVVRVGYFENPPVSHADEDGAVLGLAPDILRTIAQGRGWDIAFVQGSASECLDRLGTGETDICVGTPFVYKLFDSIVFTTNSILSDWGAIYVDGLAVSNVQDLAGRRLGVRRDCPHVESFKRLAGGMGVGFTLLEFDSYDAVLSAIRQGEVDAGIANRLFGLRHMQELGVREAPILFNPVSLRFAVRADSPELLKTLDADLGALKADERSAYHASARQWLSPAGRIGAEVATFWAGVIVLVLLAGATVWLGRRLFLTRSEADCQNKALQEETEIRKRAQSALWESAERHRAMFTDNQLPQLFVESATLRIMEANPAAERFYGFRPGHLVGMSLHGLRLRQPDEDENLALDGSKQLIVQHRLAWGEVRDVELFVSTVFLSDQEHKLVTVLDISERVAAEEARRESEERLDLAVRGGDIAFWDWDIGEDRVVSNERWAELLGCRQDQLAGRSDDWLSRLHPEDAASVREQLQRCLDGRALVFKVQFRLRTEADEWRWLGARGRVFLRADDGSPLRMAGIAFDITERRRTENRLSSINTCVLGFTADPDENISSLTGLIRELLGGQVACYKRLEKGGNACVSAWGAPACAISADCVDESVFAAMLAGRGQGVFVVRDLQSTPFALQDTLASAASPSTFVGDLVFLDGRPVGALYVLFRGDYEPSENDGKLMGIVAATIRVEEERKISAQQLVKAKEIAESANRAKSEFLANMSHEIRTPLNGIFGMLQLVGGTKLDDEQRDYVDTALTSGRSLLRVINDVLDFSKMEAGMLTVESEPLDIRHVVADVLENFSVQAAEKQLVMAVETDASVPPLILSDEARIRQILFNLVGNAVKFTPSGRITVESWVQRADTTDQTMRLFLSVSDTGIGIPENMLGSVFSAFSQVDGSHTRKYGGTGLGLGIVKRLVDLMGGEIYVESDGEGTRIHLFLKVREASENDHVDADTLSIPASVRPLSVLLVEDEPVNRISVLRLLEKLGHAVVTAEDGFQALERVRSGTFDIVLMDIQMPGMDGMAATRLIRDDDSLGNKALVPIIALTAHAMKGDREKFLDAGMDDYLAKPVDFTDLVRVLSGLVPRAARF</sequence>
<dbReference type="InterPro" id="IPR000700">
    <property type="entry name" value="PAS-assoc_C"/>
</dbReference>
<evidence type="ECO:0000259" key="14">
    <source>
        <dbReference type="PROSITE" id="PS50109"/>
    </source>
</evidence>
<keyword evidence="13" id="KW-0732">Signal</keyword>
<dbReference type="Pfam" id="PF08447">
    <property type="entry name" value="PAS_3"/>
    <property type="match status" value="1"/>
</dbReference>
<evidence type="ECO:0000256" key="5">
    <source>
        <dbReference type="ARBA" id="ARBA00022741"/>
    </source>
</evidence>
<evidence type="ECO:0000259" key="15">
    <source>
        <dbReference type="PROSITE" id="PS50110"/>
    </source>
</evidence>
<feature type="chain" id="PRO_5003213742" description="Sensory/regulatory protein RpfC" evidence="13">
    <location>
        <begin position="22"/>
        <end position="1100"/>
    </location>
</feature>
<dbReference type="NCBIfam" id="TIGR00229">
    <property type="entry name" value="sensory_box"/>
    <property type="match status" value="2"/>
</dbReference>
<keyword evidence="6" id="KW-0418">Kinase</keyword>
<feature type="modified residue" description="4-aspartylphosphate" evidence="11">
    <location>
        <position position="1024"/>
    </location>
</feature>
<dbReference type="PROSITE" id="PS50112">
    <property type="entry name" value="PAS"/>
    <property type="match status" value="2"/>
</dbReference>
<dbReference type="GO" id="GO:0000155">
    <property type="term" value="F:phosphorelay sensor kinase activity"/>
    <property type="evidence" value="ECO:0007669"/>
    <property type="project" value="InterPro"/>
</dbReference>
<reference evidence="18 19" key="2">
    <citation type="journal article" date="2014" name="Genome Announc.">
        <title>Complete Genome Sequence of the Subsurface, Mesophilic Sulfate-Reducing Bacterium Desulfovibrio aespoeensis Aspo-2.</title>
        <authorList>
            <person name="Pedersen K."/>
            <person name="Bengtsson A."/>
            <person name="Edlund J."/>
            <person name="Rabe L."/>
            <person name="Hazen T."/>
            <person name="Chakraborty R."/>
            <person name="Goodwin L."/>
            <person name="Shapiro N."/>
        </authorList>
    </citation>
    <scope>NUCLEOTIDE SEQUENCE [LARGE SCALE GENOMIC DNA]</scope>
    <source>
        <strain evidence="19">ATCC 700646 / DSM 10631 / Aspo-2</strain>
    </source>
</reference>
<dbReference type="SUPFAM" id="SSF55785">
    <property type="entry name" value="PYP-like sensor domain (PAS domain)"/>
    <property type="match status" value="2"/>
</dbReference>
<dbReference type="SUPFAM" id="SSF53850">
    <property type="entry name" value="Periplasmic binding protein-like II"/>
    <property type="match status" value="1"/>
</dbReference>
<keyword evidence="3 11" id="KW-0597">Phosphoprotein</keyword>
<dbReference type="Proteomes" id="UP000002191">
    <property type="component" value="Chromosome"/>
</dbReference>
<evidence type="ECO:0000259" key="17">
    <source>
        <dbReference type="PROSITE" id="PS50113"/>
    </source>
</evidence>
<dbReference type="InterPro" id="IPR036890">
    <property type="entry name" value="HATPase_C_sf"/>
</dbReference>
<dbReference type="Gene3D" id="1.10.287.130">
    <property type="match status" value="1"/>
</dbReference>
<dbReference type="CDD" id="cd00082">
    <property type="entry name" value="HisKA"/>
    <property type="match status" value="1"/>
</dbReference>
<evidence type="ECO:0000313" key="19">
    <source>
        <dbReference type="Proteomes" id="UP000002191"/>
    </source>
</evidence>
<organism evidence="18 19">
    <name type="scientific">Pseudodesulfovibrio aespoeensis (strain ATCC 700646 / DSM 10631 / Aspo-2)</name>
    <name type="common">Desulfovibrio aespoeensis</name>
    <dbReference type="NCBI Taxonomy" id="643562"/>
    <lineage>
        <taxon>Bacteria</taxon>
        <taxon>Pseudomonadati</taxon>
        <taxon>Thermodesulfobacteriota</taxon>
        <taxon>Desulfovibrionia</taxon>
        <taxon>Desulfovibrionales</taxon>
        <taxon>Desulfovibrionaceae</taxon>
    </lineage>
</organism>
<name>E6VW91_PSEA9</name>
<dbReference type="PROSITE" id="PS50110">
    <property type="entry name" value="RESPONSE_REGULATORY"/>
    <property type="match status" value="1"/>
</dbReference>
<dbReference type="STRING" id="643562.Daes_2655"/>
<dbReference type="PANTHER" id="PTHR45339">
    <property type="entry name" value="HYBRID SIGNAL TRANSDUCTION HISTIDINE KINASE J"/>
    <property type="match status" value="1"/>
</dbReference>
<dbReference type="CDD" id="cd16922">
    <property type="entry name" value="HATPase_EvgS-ArcB-TorS-like"/>
    <property type="match status" value="1"/>
</dbReference>
<keyword evidence="12" id="KW-1133">Transmembrane helix</keyword>
<dbReference type="SUPFAM" id="SSF52172">
    <property type="entry name" value="CheY-like"/>
    <property type="match status" value="1"/>
</dbReference>
<dbReference type="SMART" id="SM00086">
    <property type="entry name" value="PAC"/>
    <property type="match status" value="2"/>
</dbReference>
<dbReference type="InterPro" id="IPR003594">
    <property type="entry name" value="HATPase_dom"/>
</dbReference>
<dbReference type="FunFam" id="1.10.287.130:FF:000002">
    <property type="entry name" value="Two-component osmosensing histidine kinase"/>
    <property type="match status" value="1"/>
</dbReference>
<evidence type="ECO:0000256" key="12">
    <source>
        <dbReference type="SAM" id="Phobius"/>
    </source>
</evidence>
<dbReference type="Gene3D" id="3.30.565.10">
    <property type="entry name" value="Histidine kinase-like ATPase, C-terminal domain"/>
    <property type="match status" value="1"/>
</dbReference>
<dbReference type="eggNOG" id="COG5002">
    <property type="taxonomic scope" value="Bacteria"/>
</dbReference>
<dbReference type="Pfam" id="PF00072">
    <property type="entry name" value="Response_reg"/>
    <property type="match status" value="1"/>
</dbReference>
<dbReference type="HOGENOM" id="CLU_009395_0_0_7"/>
<feature type="transmembrane region" description="Helical" evidence="12">
    <location>
        <begin position="254"/>
        <end position="273"/>
    </location>
</feature>
<dbReference type="InterPro" id="IPR001789">
    <property type="entry name" value="Sig_transdc_resp-reg_receiver"/>
</dbReference>
<keyword evidence="12" id="KW-0472">Membrane</keyword>
<dbReference type="Pfam" id="PF00497">
    <property type="entry name" value="SBP_bac_3"/>
    <property type="match status" value="1"/>
</dbReference>
<dbReference type="InterPro" id="IPR001610">
    <property type="entry name" value="PAC"/>
</dbReference>
<dbReference type="SUPFAM" id="SSF47384">
    <property type="entry name" value="Homodimeric domain of signal transducing histidine kinase"/>
    <property type="match status" value="1"/>
</dbReference>
<feature type="signal peptide" evidence="13">
    <location>
        <begin position="1"/>
        <end position="21"/>
    </location>
</feature>
<dbReference type="SMART" id="SM00091">
    <property type="entry name" value="PAS"/>
    <property type="match status" value="2"/>
</dbReference>
<dbReference type="InterPro" id="IPR013655">
    <property type="entry name" value="PAS_fold_3"/>
</dbReference>
<keyword evidence="8" id="KW-0902">Two-component regulatory system</keyword>
<dbReference type="PROSITE" id="PS50109">
    <property type="entry name" value="HIS_KIN"/>
    <property type="match status" value="1"/>
</dbReference>
<evidence type="ECO:0000256" key="2">
    <source>
        <dbReference type="ARBA" id="ARBA00012438"/>
    </source>
</evidence>
<accession>E6VW91</accession>
<dbReference type="CDD" id="cd00130">
    <property type="entry name" value="PAS"/>
    <property type="match status" value="2"/>
</dbReference>
<evidence type="ECO:0000313" key="18">
    <source>
        <dbReference type="EMBL" id="ADU63651.1"/>
    </source>
</evidence>
<dbReference type="InterPro" id="IPR011006">
    <property type="entry name" value="CheY-like_superfamily"/>
</dbReference>
<feature type="domain" description="PAS" evidence="16">
    <location>
        <begin position="309"/>
        <end position="370"/>
    </location>
</feature>
<dbReference type="Pfam" id="PF13188">
    <property type="entry name" value="PAS_8"/>
    <property type="match status" value="1"/>
</dbReference>
<evidence type="ECO:0000256" key="1">
    <source>
        <dbReference type="ARBA" id="ARBA00000085"/>
    </source>
</evidence>
<proteinExistence type="predicted"/>
<dbReference type="EMBL" id="CP002431">
    <property type="protein sequence ID" value="ADU63651.1"/>
    <property type="molecule type" value="Genomic_DNA"/>
</dbReference>
<dbReference type="Pfam" id="PF00512">
    <property type="entry name" value="HisKA"/>
    <property type="match status" value="1"/>
</dbReference>
<dbReference type="InterPro" id="IPR035965">
    <property type="entry name" value="PAS-like_dom_sf"/>
</dbReference>
<dbReference type="PANTHER" id="PTHR45339:SF6">
    <property type="entry name" value="SENSORY HISTIDINE PROTEIN KINASE"/>
    <property type="match status" value="1"/>
</dbReference>
<dbReference type="SMART" id="SM00387">
    <property type="entry name" value="HATPase_c"/>
    <property type="match status" value="1"/>
</dbReference>
<reference evidence="19" key="1">
    <citation type="submission" date="2010-12" db="EMBL/GenBank/DDBJ databases">
        <title>Complete sequence of Desulfovibrio aespoeensis Aspo-2.</title>
        <authorList>
            <consortium name="US DOE Joint Genome Institute"/>
            <person name="Lucas S."/>
            <person name="Copeland A."/>
            <person name="Lapidus A."/>
            <person name="Cheng J.-F."/>
            <person name="Goodwin L."/>
            <person name="Pitluck S."/>
            <person name="Chertkov O."/>
            <person name="Misra M."/>
            <person name="Detter J.C."/>
            <person name="Han C."/>
            <person name="Tapia R."/>
            <person name="Land M."/>
            <person name="Hauser L."/>
            <person name="Kyrpides N."/>
            <person name="Ivanova N."/>
            <person name="Ovchinnikova G."/>
            <person name="Pedersen K."/>
            <person name="Jagevall S."/>
            <person name="Hazen T."/>
            <person name="Woyke T."/>
        </authorList>
    </citation>
    <scope>NUCLEOTIDE SEQUENCE [LARGE SCALE GENOMIC DNA]</scope>
    <source>
        <strain evidence="19">ATCC 700646 / DSM 10631 / Aspo-2</strain>
    </source>
</reference>
<keyword evidence="19" id="KW-1185">Reference proteome</keyword>
<dbReference type="SUPFAM" id="SSF55874">
    <property type="entry name" value="ATPase domain of HSP90 chaperone/DNA topoisomerase II/histidine kinase"/>
    <property type="match status" value="1"/>
</dbReference>
<comment type="catalytic activity">
    <reaction evidence="1">
        <text>ATP + protein L-histidine = ADP + protein N-phospho-L-histidine.</text>
        <dbReference type="EC" id="2.7.13.3"/>
    </reaction>
</comment>
<dbReference type="SMART" id="SM00388">
    <property type="entry name" value="HisKA"/>
    <property type="match status" value="1"/>
</dbReference>
<dbReference type="SMART" id="SM00062">
    <property type="entry name" value="PBPb"/>
    <property type="match status" value="1"/>
</dbReference>
<dbReference type="FunFam" id="3.30.565.10:FF:000010">
    <property type="entry name" value="Sensor histidine kinase RcsC"/>
    <property type="match status" value="1"/>
</dbReference>
<dbReference type="InterPro" id="IPR005467">
    <property type="entry name" value="His_kinase_dom"/>
</dbReference>
<evidence type="ECO:0000256" key="13">
    <source>
        <dbReference type="SAM" id="SignalP"/>
    </source>
</evidence>
<dbReference type="AlphaFoldDB" id="E6VW91"/>
<dbReference type="InterPro" id="IPR001638">
    <property type="entry name" value="Solute-binding_3/MltF_N"/>
</dbReference>
<dbReference type="InterPro" id="IPR004358">
    <property type="entry name" value="Sig_transdc_His_kin-like_C"/>
</dbReference>
<evidence type="ECO:0000259" key="16">
    <source>
        <dbReference type="PROSITE" id="PS50112"/>
    </source>
</evidence>
<evidence type="ECO:0000256" key="8">
    <source>
        <dbReference type="ARBA" id="ARBA00023012"/>
    </source>
</evidence>